<evidence type="ECO:0000256" key="2">
    <source>
        <dbReference type="SAM" id="Phobius"/>
    </source>
</evidence>
<feature type="region of interest" description="Disordered" evidence="1">
    <location>
        <begin position="352"/>
        <end position="418"/>
    </location>
</feature>
<feature type="compositionally biased region" description="Gly residues" evidence="1">
    <location>
        <begin position="169"/>
        <end position="185"/>
    </location>
</feature>
<feature type="compositionally biased region" description="Low complexity" evidence="1">
    <location>
        <begin position="407"/>
        <end position="418"/>
    </location>
</feature>
<keyword evidence="2" id="KW-0472">Membrane</keyword>
<reference evidence="4" key="1">
    <citation type="journal article" date="2017" name="Genome Announc.">
        <title>Draft Genome Sequence of Terrimicrobium sacchariphilum NM-5T, a Facultative Anaerobic Soil Bacterium of the Class Spartobacteria.</title>
        <authorList>
            <person name="Qiu Y.L."/>
            <person name="Tourlousse D.M."/>
            <person name="Matsuura N."/>
            <person name="Ohashi A."/>
            <person name="Sekiguchi Y."/>
        </authorList>
    </citation>
    <scope>NUCLEOTIDE SEQUENCE [LARGE SCALE GENOMIC DNA]</scope>
    <source>
        <strain evidence="4">NM-5</strain>
    </source>
</reference>
<keyword evidence="2" id="KW-1133">Transmembrane helix</keyword>
<keyword evidence="2" id="KW-0812">Transmembrane</keyword>
<name>A0A146GCT4_TERSA</name>
<dbReference type="InParanoid" id="A0A146GCT4"/>
<feature type="transmembrane region" description="Helical" evidence="2">
    <location>
        <begin position="7"/>
        <end position="25"/>
    </location>
</feature>
<dbReference type="Proteomes" id="UP000076023">
    <property type="component" value="Unassembled WGS sequence"/>
</dbReference>
<organism evidence="3 4">
    <name type="scientific">Terrimicrobium sacchariphilum</name>
    <dbReference type="NCBI Taxonomy" id="690879"/>
    <lineage>
        <taxon>Bacteria</taxon>
        <taxon>Pseudomonadati</taxon>
        <taxon>Verrucomicrobiota</taxon>
        <taxon>Terrimicrobiia</taxon>
        <taxon>Terrimicrobiales</taxon>
        <taxon>Terrimicrobiaceae</taxon>
        <taxon>Terrimicrobium</taxon>
    </lineage>
</organism>
<dbReference type="AlphaFoldDB" id="A0A146GCT4"/>
<dbReference type="STRING" id="690879.TSACC_22922"/>
<gene>
    <name evidence="3" type="ORF">TSACC_22922</name>
</gene>
<evidence type="ECO:0000313" key="3">
    <source>
        <dbReference type="EMBL" id="GAT34497.1"/>
    </source>
</evidence>
<proteinExistence type="predicted"/>
<keyword evidence="4" id="KW-1185">Reference proteome</keyword>
<dbReference type="RefSeq" id="WP_075080122.1">
    <property type="nucleotide sequence ID" value="NZ_BDCO01000002.1"/>
</dbReference>
<accession>A0A146GCT4</accession>
<evidence type="ECO:0000256" key="1">
    <source>
        <dbReference type="SAM" id="MobiDB-lite"/>
    </source>
</evidence>
<sequence length="418" mass="44727">MLTRQNALAALIVVIAGIIVWRVFFVHDGVTLDFDNVPAAKVVKSLEHQTGITLVTNADLTKPMSIHIHKAPTFEAINTVAIRLGGDARLAYIAAPDSRKITEAIASYQTSSNPGGWTAFTGFGGGGPRGQQPDGAQPGNPPSADQAGGNRPPRGNRNGGGQNDTAGAQPGGGNPGGGGPAGGNFGGGFGGMAGLTDGMIDPRLVLWKYTVEDDTSLQSTLFQGSVKTGALFASPVDWNPPVNGLPSSAKVTDMARAIAKASKGKVEEVFLVYVRPDAPPGGDEEGGPRWRPPVTIFSPAPGGPVGPARPFRQEWIAERTENQIALLPPDQKAQVQKDMEEMRAFRESLRGLSEDERRAKMEEFFNRPDVQERIDERMSQRESQSSPQQREARFRNYVQRREAAKTANNQGANNQGNR</sequence>
<evidence type="ECO:0000313" key="4">
    <source>
        <dbReference type="Proteomes" id="UP000076023"/>
    </source>
</evidence>
<comment type="caution">
    <text evidence="3">The sequence shown here is derived from an EMBL/GenBank/DDBJ whole genome shotgun (WGS) entry which is preliminary data.</text>
</comment>
<protein>
    <submittedName>
        <fullName evidence="3">Uncharacterized protein</fullName>
    </submittedName>
</protein>
<feature type="region of interest" description="Disordered" evidence="1">
    <location>
        <begin position="116"/>
        <end position="185"/>
    </location>
</feature>
<dbReference type="EMBL" id="BDCO01000002">
    <property type="protein sequence ID" value="GAT34497.1"/>
    <property type="molecule type" value="Genomic_DNA"/>
</dbReference>
<feature type="compositionally biased region" description="Basic and acidic residues" evidence="1">
    <location>
        <begin position="390"/>
        <end position="404"/>
    </location>
</feature>
<feature type="compositionally biased region" description="Basic and acidic residues" evidence="1">
    <location>
        <begin position="352"/>
        <end position="380"/>
    </location>
</feature>